<dbReference type="AlphaFoldDB" id="A0A9E7GL35"/>
<reference evidence="1" key="1">
    <citation type="submission" date="2022-05" db="EMBL/GenBank/DDBJ databases">
        <title>The Musa troglodytarum L. genome provides insights into the mechanism of non-climacteric behaviour and enrichment of carotenoids.</title>
        <authorList>
            <person name="Wang J."/>
        </authorList>
    </citation>
    <scope>NUCLEOTIDE SEQUENCE</scope>
    <source>
        <tissue evidence="1">Leaf</tissue>
    </source>
</reference>
<evidence type="ECO:0000313" key="1">
    <source>
        <dbReference type="EMBL" id="URE17356.1"/>
    </source>
</evidence>
<evidence type="ECO:0000313" key="2">
    <source>
        <dbReference type="Proteomes" id="UP001055439"/>
    </source>
</evidence>
<gene>
    <name evidence="1" type="ORF">MUK42_10402</name>
</gene>
<dbReference type="Proteomes" id="UP001055439">
    <property type="component" value="Chromosome 7"/>
</dbReference>
<proteinExistence type="predicted"/>
<dbReference type="OrthoDB" id="784324at2759"/>
<protein>
    <submittedName>
        <fullName evidence="1">Uncharacterized protein</fullName>
    </submittedName>
</protein>
<name>A0A9E7GL35_9LILI</name>
<keyword evidence="2" id="KW-1185">Reference proteome</keyword>
<organism evidence="1 2">
    <name type="scientific">Musa troglodytarum</name>
    <name type="common">fe'i banana</name>
    <dbReference type="NCBI Taxonomy" id="320322"/>
    <lineage>
        <taxon>Eukaryota</taxon>
        <taxon>Viridiplantae</taxon>
        <taxon>Streptophyta</taxon>
        <taxon>Embryophyta</taxon>
        <taxon>Tracheophyta</taxon>
        <taxon>Spermatophyta</taxon>
        <taxon>Magnoliopsida</taxon>
        <taxon>Liliopsida</taxon>
        <taxon>Zingiberales</taxon>
        <taxon>Musaceae</taxon>
        <taxon>Musa</taxon>
    </lineage>
</organism>
<accession>A0A9E7GL35</accession>
<dbReference type="EMBL" id="CP097509">
    <property type="protein sequence ID" value="URE17356.1"/>
    <property type="molecule type" value="Genomic_DNA"/>
</dbReference>
<sequence>MKLRLLLPAAALAPAVFIIFCRTVWTSESAACQVDLPAYILESCAAADIVFEAFSVCCEFLRRTRPPCLHLHLRAMASIADSEAWLGECCVLL</sequence>